<organism evidence="2 3">
    <name type="scientific">Candidatus Terasakiella magnetica</name>
    <dbReference type="NCBI Taxonomy" id="1867952"/>
    <lineage>
        <taxon>Bacteria</taxon>
        <taxon>Pseudomonadati</taxon>
        <taxon>Pseudomonadota</taxon>
        <taxon>Alphaproteobacteria</taxon>
        <taxon>Rhodospirillales</taxon>
        <taxon>Terasakiellaceae</taxon>
        <taxon>Terasakiella</taxon>
    </lineage>
</organism>
<evidence type="ECO:0000313" key="2">
    <source>
        <dbReference type="EMBL" id="SCA56875.1"/>
    </source>
</evidence>
<gene>
    <name evidence="2" type="ORF">MTBPR1_30245</name>
</gene>
<dbReference type="STRING" id="1867952.MTBPR1_30245"/>
<accession>A0A1C3RHZ4</accession>
<keyword evidence="1" id="KW-0732">Signal</keyword>
<feature type="signal peptide" evidence="1">
    <location>
        <begin position="1"/>
        <end position="23"/>
    </location>
</feature>
<protein>
    <submittedName>
        <fullName evidence="2">Diheme cytochrome C</fullName>
    </submittedName>
</protein>
<name>A0A1C3RHZ4_9PROT</name>
<dbReference type="Proteomes" id="UP000231658">
    <property type="component" value="Unassembled WGS sequence"/>
</dbReference>
<dbReference type="InterPro" id="IPR018588">
    <property type="entry name" value="Dihaem_cytochrome-c"/>
</dbReference>
<keyword evidence="3" id="KW-1185">Reference proteome</keyword>
<dbReference type="AlphaFoldDB" id="A0A1C3RHZ4"/>
<sequence length="161" mass="18454">MKKMKKVLLPVMALMLSAVPAWADSDNVPVIKDRVVKQECGDCHIAFQPQLLPKASWQRIMSDLPNHFGEDASLEKDIEKHIETYLVENAADAGTFSRFWRSSRFDNVKGDNPSLRITQTSHWVHEHEEEDEITPQRWAKAKSKANCQACHNEADKGYYDD</sequence>
<proteinExistence type="predicted"/>
<feature type="chain" id="PRO_5008680767" evidence="1">
    <location>
        <begin position="24"/>
        <end position="161"/>
    </location>
</feature>
<dbReference type="EMBL" id="FLYE01000023">
    <property type="protein sequence ID" value="SCA56875.1"/>
    <property type="molecule type" value="Genomic_DNA"/>
</dbReference>
<reference evidence="2 3" key="1">
    <citation type="submission" date="2016-07" db="EMBL/GenBank/DDBJ databases">
        <authorList>
            <person name="Lefevre C.T."/>
        </authorList>
    </citation>
    <scope>NUCLEOTIDE SEQUENCE [LARGE SCALE GENOMIC DNA]</scope>
    <source>
        <strain evidence="2">PR1</strain>
    </source>
</reference>
<evidence type="ECO:0000313" key="3">
    <source>
        <dbReference type="Proteomes" id="UP000231658"/>
    </source>
</evidence>
<evidence type="ECO:0000256" key="1">
    <source>
        <dbReference type="SAM" id="SignalP"/>
    </source>
</evidence>
<dbReference type="Pfam" id="PF09626">
    <property type="entry name" value="DHC"/>
    <property type="match status" value="1"/>
</dbReference>